<dbReference type="Proteomes" id="UP001239111">
    <property type="component" value="Chromosome 1"/>
</dbReference>
<protein>
    <submittedName>
        <fullName evidence="1">Uncharacterized protein</fullName>
    </submittedName>
</protein>
<keyword evidence="2" id="KW-1185">Reference proteome</keyword>
<organism evidence="1 2">
    <name type="scientific">Eretmocerus hayati</name>
    <dbReference type="NCBI Taxonomy" id="131215"/>
    <lineage>
        <taxon>Eukaryota</taxon>
        <taxon>Metazoa</taxon>
        <taxon>Ecdysozoa</taxon>
        <taxon>Arthropoda</taxon>
        <taxon>Hexapoda</taxon>
        <taxon>Insecta</taxon>
        <taxon>Pterygota</taxon>
        <taxon>Neoptera</taxon>
        <taxon>Endopterygota</taxon>
        <taxon>Hymenoptera</taxon>
        <taxon>Apocrita</taxon>
        <taxon>Proctotrupomorpha</taxon>
        <taxon>Chalcidoidea</taxon>
        <taxon>Aphelinidae</taxon>
        <taxon>Aphelininae</taxon>
        <taxon>Eretmocerus</taxon>
    </lineage>
</organism>
<evidence type="ECO:0000313" key="2">
    <source>
        <dbReference type="Proteomes" id="UP001239111"/>
    </source>
</evidence>
<comment type="caution">
    <text evidence="1">The sequence shown here is derived from an EMBL/GenBank/DDBJ whole genome shotgun (WGS) entry which is preliminary data.</text>
</comment>
<dbReference type="EMBL" id="CM056741">
    <property type="protein sequence ID" value="KAJ8688355.1"/>
    <property type="molecule type" value="Genomic_DNA"/>
</dbReference>
<gene>
    <name evidence="1" type="ORF">QAD02_024150</name>
</gene>
<sequence length="311" mass="35174">MTNMSDRSNYINSDPNDFLSKYLSISNKLKKRFLRKPNVSEASDQFEILALDCEHKELHRYAGTCWLAAARCQGTIGNSIPEINLLMKAGREFLLANKKRQNIGSLIVDQVDLQDAVNAFNHAIARCESQEGFRVMSSSLAVELARTLGPKLEGIEYLCKSIQIHPTVQAINMLASFYMKHGDYVSALQALTELVEMIENHPGSNVSGNYKNVLHRCEISRVLLLLILRPTPQRLAPSLAQVLEKYAWADDAPTPVPNLTEDEMLLLQSLVLACQSRDYEALLELEDELWPYLNTEQKELLQHLVQIFNSE</sequence>
<evidence type="ECO:0000313" key="1">
    <source>
        <dbReference type="EMBL" id="KAJ8688355.1"/>
    </source>
</evidence>
<proteinExistence type="predicted"/>
<accession>A0ACC2PY72</accession>
<name>A0ACC2PY72_9HYME</name>
<reference evidence="1" key="1">
    <citation type="submission" date="2023-04" db="EMBL/GenBank/DDBJ databases">
        <title>A chromosome-level genome assembly of the parasitoid wasp Eretmocerus hayati.</title>
        <authorList>
            <person name="Zhong Y."/>
            <person name="Liu S."/>
            <person name="Liu Y."/>
        </authorList>
    </citation>
    <scope>NUCLEOTIDE SEQUENCE</scope>
    <source>
        <strain evidence="1">ZJU_SS_LIU_2023</strain>
    </source>
</reference>